<dbReference type="GO" id="GO:0030246">
    <property type="term" value="F:carbohydrate binding"/>
    <property type="evidence" value="ECO:0007669"/>
    <property type="project" value="InterPro"/>
</dbReference>
<reference evidence="1 2" key="1">
    <citation type="submission" date="2018-03" db="EMBL/GenBank/DDBJ databases">
        <authorList>
            <person name="Keele B.F."/>
        </authorList>
    </citation>
    <scope>NUCLEOTIDE SEQUENCE [LARGE SCALE GENOMIC DNA]</scope>
    <source>
        <strain evidence="1 2">YL28-9</strain>
    </source>
</reference>
<proteinExistence type="predicted"/>
<dbReference type="Proteomes" id="UP000240912">
    <property type="component" value="Unassembled WGS sequence"/>
</dbReference>
<name>A0A2T3HR76_9SPHI</name>
<gene>
    <name evidence="1" type="ORF">C7T94_01905</name>
</gene>
<dbReference type="AlphaFoldDB" id="A0A2T3HR76"/>
<keyword evidence="1" id="KW-0645">Protease</keyword>
<keyword evidence="1" id="KW-0378">Hydrolase</keyword>
<organism evidence="1 2">
    <name type="scientific">Pedobacter yulinensis</name>
    <dbReference type="NCBI Taxonomy" id="2126353"/>
    <lineage>
        <taxon>Bacteria</taxon>
        <taxon>Pseudomonadati</taxon>
        <taxon>Bacteroidota</taxon>
        <taxon>Sphingobacteriia</taxon>
        <taxon>Sphingobacteriales</taxon>
        <taxon>Sphingobacteriaceae</taxon>
        <taxon>Pedobacter</taxon>
    </lineage>
</organism>
<keyword evidence="2" id="KW-1185">Reference proteome</keyword>
<keyword evidence="1" id="KW-0121">Carboxypeptidase</keyword>
<protein>
    <submittedName>
        <fullName evidence="1">Carboxypeptidase regulatory-like domain-containing protein</fullName>
    </submittedName>
</protein>
<sequence>MWSGVVGSTFGSLARTMNMKKILPAVFCLFVTLFFGFSAPPQGSIIGKVNPPQGAGSVLAVMGRDTMRASLSTGNFRFNGLKAGLYQVWIKGISPYRDTLIRNIAVTDTNTTDLGTLRLPR</sequence>
<accession>A0A2T3HR76</accession>
<dbReference type="EMBL" id="PYLS01000001">
    <property type="protein sequence ID" value="PST84903.1"/>
    <property type="molecule type" value="Genomic_DNA"/>
</dbReference>
<evidence type="ECO:0000313" key="1">
    <source>
        <dbReference type="EMBL" id="PST84903.1"/>
    </source>
</evidence>
<dbReference type="GO" id="GO:0004180">
    <property type="term" value="F:carboxypeptidase activity"/>
    <property type="evidence" value="ECO:0007669"/>
    <property type="project" value="UniProtKB-KW"/>
</dbReference>
<evidence type="ECO:0000313" key="2">
    <source>
        <dbReference type="Proteomes" id="UP000240912"/>
    </source>
</evidence>
<dbReference type="SUPFAM" id="SSF49452">
    <property type="entry name" value="Starch-binding domain-like"/>
    <property type="match status" value="1"/>
</dbReference>
<dbReference type="InterPro" id="IPR013784">
    <property type="entry name" value="Carb-bd-like_fold"/>
</dbReference>
<comment type="caution">
    <text evidence="1">The sequence shown here is derived from an EMBL/GenBank/DDBJ whole genome shotgun (WGS) entry which is preliminary data.</text>
</comment>